<protein>
    <recommendedName>
        <fullName evidence="3">Phytocyanin domain-containing protein</fullName>
    </recommendedName>
</protein>
<dbReference type="GO" id="GO:0009055">
    <property type="term" value="F:electron transfer activity"/>
    <property type="evidence" value="ECO:0007669"/>
    <property type="project" value="InterPro"/>
</dbReference>
<dbReference type="PROSITE" id="PS51485">
    <property type="entry name" value="PHYTOCYANIN"/>
    <property type="match status" value="1"/>
</dbReference>
<evidence type="ECO:0000256" key="1">
    <source>
        <dbReference type="SAM" id="MobiDB-lite"/>
    </source>
</evidence>
<feature type="signal peptide" evidence="2">
    <location>
        <begin position="1"/>
        <end position="26"/>
    </location>
</feature>
<dbReference type="AlphaFoldDB" id="B8A1Z1"/>
<dbReference type="Pfam" id="PF02298">
    <property type="entry name" value="Cu_bind_like"/>
    <property type="match status" value="1"/>
</dbReference>
<dbReference type="Gene3D" id="2.60.40.420">
    <property type="entry name" value="Cupredoxins - blue copper proteins"/>
    <property type="match status" value="1"/>
</dbReference>
<organism evidence="4">
    <name type="scientific">Zea mays</name>
    <name type="common">Maize</name>
    <dbReference type="NCBI Taxonomy" id="4577"/>
    <lineage>
        <taxon>Eukaryota</taxon>
        <taxon>Viridiplantae</taxon>
        <taxon>Streptophyta</taxon>
        <taxon>Embryophyta</taxon>
        <taxon>Tracheophyta</taxon>
        <taxon>Spermatophyta</taxon>
        <taxon>Magnoliopsida</taxon>
        <taxon>Liliopsida</taxon>
        <taxon>Poales</taxon>
        <taxon>Poaceae</taxon>
        <taxon>PACMAD clade</taxon>
        <taxon>Panicoideae</taxon>
        <taxon>Andropogonodae</taxon>
        <taxon>Andropogoneae</taxon>
        <taxon>Tripsacinae</taxon>
        <taxon>Zea</taxon>
    </lineage>
</organism>
<evidence type="ECO:0000256" key="2">
    <source>
        <dbReference type="SAM" id="SignalP"/>
    </source>
</evidence>
<reference evidence="4" key="1">
    <citation type="journal article" date="2009" name="PLoS Genet.">
        <title>Sequencing, mapping, and analysis of 27,455 maize full-length cDNAs.</title>
        <authorList>
            <person name="Soderlund C."/>
            <person name="Descour A."/>
            <person name="Kudrna D."/>
            <person name="Bomhoff M."/>
            <person name="Boyd L."/>
            <person name="Currie J."/>
            <person name="Angelova A."/>
            <person name="Collura K."/>
            <person name="Wissotski M."/>
            <person name="Ashley E."/>
            <person name="Morrow D."/>
            <person name="Fernandes J."/>
            <person name="Walbot V."/>
            <person name="Yu Y."/>
        </authorList>
    </citation>
    <scope>NUCLEOTIDE SEQUENCE</scope>
    <source>
        <strain evidence="4">B73</strain>
    </source>
</reference>
<name>B8A1Z1_MAIZE</name>
<evidence type="ECO:0000259" key="3">
    <source>
        <dbReference type="PROSITE" id="PS51485"/>
    </source>
</evidence>
<feature type="domain" description="Phytocyanin" evidence="3">
    <location>
        <begin position="28"/>
        <end position="148"/>
    </location>
</feature>
<sequence>MERRRSRHALLLLSAVMASLVTGSTAGIYHIVGAGKGWRMPPNRTYYEDWARTRQISIGDKLMFLYRSGVHNIVEVPTRELFDACSMRTSPAGTRAGPPSSSSPTPASASTSAASASTARPARSSPSTCSSPAAAAGHGRRLLQRRPPPGPRGRGARRRLHVPRVRAADNGGVNRHAAAVDYWRLLADGVACCCV</sequence>
<feature type="chain" id="PRO_5002864367" description="Phytocyanin domain-containing protein" evidence="2">
    <location>
        <begin position="27"/>
        <end position="195"/>
    </location>
</feature>
<dbReference type="EMBL" id="BT055583">
    <property type="protein sequence ID" value="ACL54190.1"/>
    <property type="molecule type" value="mRNA"/>
</dbReference>
<dbReference type="InterPro" id="IPR003245">
    <property type="entry name" value="Phytocyanin_dom"/>
</dbReference>
<evidence type="ECO:0000313" key="4">
    <source>
        <dbReference type="EMBL" id="ACL54190.1"/>
    </source>
</evidence>
<dbReference type="InterPro" id="IPR008972">
    <property type="entry name" value="Cupredoxin"/>
</dbReference>
<accession>B8A1Z1</accession>
<feature type="compositionally biased region" description="Low complexity" evidence="1">
    <location>
        <begin position="90"/>
        <end position="137"/>
    </location>
</feature>
<keyword evidence="2" id="KW-0732">Signal</keyword>
<feature type="region of interest" description="Disordered" evidence="1">
    <location>
        <begin position="89"/>
        <end position="161"/>
    </location>
</feature>
<proteinExistence type="evidence at transcript level"/>
<dbReference type="ExpressionAtlas" id="B8A1Z1">
    <property type="expression patterns" value="baseline"/>
</dbReference>
<dbReference type="SUPFAM" id="SSF49503">
    <property type="entry name" value="Cupredoxins"/>
    <property type="match status" value="1"/>
</dbReference>